<dbReference type="EC" id="2.7.7.65" evidence="1"/>
<evidence type="ECO:0000313" key="4">
    <source>
        <dbReference type="EMBL" id="RVT38486.1"/>
    </source>
</evidence>
<sequence length="57" mass="5832">SFAETSIFTHEQTVSLTVSVGLAQIPAKATLPQAIKLADDALYAAKAAGRNCLSVAA</sequence>
<evidence type="ECO:0000256" key="2">
    <source>
        <dbReference type="ARBA" id="ARBA00034247"/>
    </source>
</evidence>
<dbReference type="PROSITE" id="PS50887">
    <property type="entry name" value="GGDEF"/>
    <property type="match status" value="1"/>
</dbReference>
<accession>A0A437J2Q1</accession>
<proteinExistence type="predicted"/>
<evidence type="ECO:0000256" key="1">
    <source>
        <dbReference type="ARBA" id="ARBA00012528"/>
    </source>
</evidence>
<name>A0A437J2Q1_9SPHN</name>
<dbReference type="Gene3D" id="3.30.70.270">
    <property type="match status" value="1"/>
</dbReference>
<evidence type="ECO:0000313" key="5">
    <source>
        <dbReference type="Proteomes" id="UP000282977"/>
    </source>
</evidence>
<dbReference type="InterPro" id="IPR050469">
    <property type="entry name" value="Diguanylate_Cyclase"/>
</dbReference>
<dbReference type="InterPro" id="IPR043128">
    <property type="entry name" value="Rev_trsase/Diguanyl_cyclase"/>
</dbReference>
<dbReference type="InterPro" id="IPR029787">
    <property type="entry name" value="Nucleotide_cyclase"/>
</dbReference>
<comment type="caution">
    <text evidence="4">The sequence shown here is derived from an EMBL/GenBank/DDBJ whole genome shotgun (WGS) entry which is preliminary data.</text>
</comment>
<feature type="non-terminal residue" evidence="4">
    <location>
        <position position="1"/>
    </location>
</feature>
<feature type="domain" description="GGDEF" evidence="3">
    <location>
        <begin position="1"/>
        <end position="57"/>
    </location>
</feature>
<reference evidence="4 5" key="1">
    <citation type="submission" date="2019-01" db="EMBL/GenBank/DDBJ databases">
        <authorList>
            <person name="Chen W.-M."/>
        </authorList>
    </citation>
    <scope>NUCLEOTIDE SEQUENCE [LARGE SCALE GENOMIC DNA]</scope>
    <source>
        <strain evidence="4 5">TLA-22</strain>
    </source>
</reference>
<dbReference type="EMBL" id="RZUL01000018">
    <property type="protein sequence ID" value="RVT38486.1"/>
    <property type="molecule type" value="Genomic_DNA"/>
</dbReference>
<gene>
    <name evidence="4" type="ORF">ENE74_17645</name>
</gene>
<dbReference type="GO" id="GO:0052621">
    <property type="term" value="F:diguanylate cyclase activity"/>
    <property type="evidence" value="ECO:0007669"/>
    <property type="project" value="UniProtKB-EC"/>
</dbReference>
<dbReference type="Pfam" id="PF00990">
    <property type="entry name" value="GGDEF"/>
    <property type="match status" value="1"/>
</dbReference>
<dbReference type="PANTHER" id="PTHR45138">
    <property type="entry name" value="REGULATORY COMPONENTS OF SENSORY TRANSDUCTION SYSTEM"/>
    <property type="match status" value="1"/>
</dbReference>
<dbReference type="PANTHER" id="PTHR45138:SF9">
    <property type="entry name" value="DIGUANYLATE CYCLASE DGCM-RELATED"/>
    <property type="match status" value="1"/>
</dbReference>
<dbReference type="AlphaFoldDB" id="A0A437J2Q1"/>
<dbReference type="Proteomes" id="UP000282977">
    <property type="component" value="Unassembled WGS sequence"/>
</dbReference>
<dbReference type="GO" id="GO:0005886">
    <property type="term" value="C:plasma membrane"/>
    <property type="evidence" value="ECO:0007669"/>
    <property type="project" value="TreeGrafter"/>
</dbReference>
<dbReference type="GO" id="GO:0043709">
    <property type="term" value="P:cell adhesion involved in single-species biofilm formation"/>
    <property type="evidence" value="ECO:0007669"/>
    <property type="project" value="TreeGrafter"/>
</dbReference>
<protein>
    <recommendedName>
        <fullName evidence="1">diguanylate cyclase</fullName>
        <ecNumber evidence="1">2.7.7.65</ecNumber>
    </recommendedName>
</protein>
<comment type="catalytic activity">
    <reaction evidence="2">
        <text>2 GTP = 3',3'-c-di-GMP + 2 diphosphate</text>
        <dbReference type="Rhea" id="RHEA:24898"/>
        <dbReference type="ChEBI" id="CHEBI:33019"/>
        <dbReference type="ChEBI" id="CHEBI:37565"/>
        <dbReference type="ChEBI" id="CHEBI:58805"/>
        <dbReference type="EC" id="2.7.7.65"/>
    </reaction>
</comment>
<organism evidence="4 5">
    <name type="scientific">Sphingobium algorifonticola</name>
    <dbReference type="NCBI Taxonomy" id="2008318"/>
    <lineage>
        <taxon>Bacteria</taxon>
        <taxon>Pseudomonadati</taxon>
        <taxon>Pseudomonadota</taxon>
        <taxon>Alphaproteobacteria</taxon>
        <taxon>Sphingomonadales</taxon>
        <taxon>Sphingomonadaceae</taxon>
        <taxon>Sphingobium</taxon>
    </lineage>
</organism>
<dbReference type="SUPFAM" id="SSF55073">
    <property type="entry name" value="Nucleotide cyclase"/>
    <property type="match status" value="1"/>
</dbReference>
<dbReference type="GO" id="GO:1902201">
    <property type="term" value="P:negative regulation of bacterial-type flagellum-dependent cell motility"/>
    <property type="evidence" value="ECO:0007669"/>
    <property type="project" value="TreeGrafter"/>
</dbReference>
<dbReference type="InterPro" id="IPR000160">
    <property type="entry name" value="GGDEF_dom"/>
</dbReference>
<evidence type="ECO:0000259" key="3">
    <source>
        <dbReference type="PROSITE" id="PS50887"/>
    </source>
</evidence>
<keyword evidence="5" id="KW-1185">Reference proteome</keyword>